<sequence>MDFDENLELLAEHRYLQWLDLLQTKQAQIPAWATHSTPRGCPAVLCCLLCNYGSYNFGIPIAFSNGEKWFVRFPLCGKTGAEHLDEKVASEVTALKLLRARTDIPVPEVKAWGLAHENKLGVGPFIIEEFIYGERLEQILSNPDDKDSCLLNDKLNDGKVETIYKQLARFKLQLFNLNFEHNGSLVGGSSRLQPPLTMAANMMACFSGANVVAQLRQELSTTEEYFDHVWNQHWQQFATQRNSVYEVEDGKANYVFHKVLKTMIKRHVWPEFNQGPFKLLCDDLGPTNMLVNNEQELKIVGVIDVEWSYVAPAQLATVPRWILQERPDSWPFDTKRRDMFLKCFDKFRRILEEQEELMPPAQGPRLSELVKRSEEDGSMWLHMVLRSAFNAHDDFACAQLIATTPDWGELAAEVRGREEVQSFVARKLEENERYWTVVRETRKIVKEVKDGKRTHQDVIDHVEAARRLGQPPMAAAVVRRRAPSCAKTPSSFHCVLDA</sequence>
<dbReference type="PANTHER" id="PTHR21310:SF37">
    <property type="entry name" value="AMINOGLYCOSIDE PHOSPHOTRANSFERASE DOMAIN-CONTAINING PROTEIN"/>
    <property type="match status" value="1"/>
</dbReference>
<dbReference type="EMBL" id="JAULSR010000006">
    <property type="protein sequence ID" value="KAK0615608.1"/>
    <property type="molecule type" value="Genomic_DNA"/>
</dbReference>
<dbReference type="InterPro" id="IPR011009">
    <property type="entry name" value="Kinase-like_dom_sf"/>
</dbReference>
<accession>A0AA40BVW4</accession>
<gene>
    <name evidence="1" type="ORF">B0T17DRAFT_619243</name>
</gene>
<comment type="caution">
    <text evidence="1">The sequence shown here is derived from an EMBL/GenBank/DDBJ whole genome shotgun (WGS) entry which is preliminary data.</text>
</comment>
<evidence type="ECO:0000313" key="2">
    <source>
        <dbReference type="Proteomes" id="UP001174934"/>
    </source>
</evidence>
<proteinExistence type="predicted"/>
<dbReference type="Proteomes" id="UP001174934">
    <property type="component" value="Unassembled WGS sequence"/>
</dbReference>
<evidence type="ECO:0000313" key="1">
    <source>
        <dbReference type="EMBL" id="KAK0615608.1"/>
    </source>
</evidence>
<protein>
    <recommendedName>
        <fullName evidence="3">Aminoglycoside phosphotransferase domain-containing protein</fullName>
    </recommendedName>
</protein>
<evidence type="ECO:0008006" key="3">
    <source>
        <dbReference type="Google" id="ProtNLM"/>
    </source>
</evidence>
<reference evidence="1" key="1">
    <citation type="submission" date="2023-06" db="EMBL/GenBank/DDBJ databases">
        <title>Genome-scale phylogeny and comparative genomics of the fungal order Sordariales.</title>
        <authorList>
            <consortium name="Lawrence Berkeley National Laboratory"/>
            <person name="Hensen N."/>
            <person name="Bonometti L."/>
            <person name="Westerberg I."/>
            <person name="Brannstrom I.O."/>
            <person name="Guillou S."/>
            <person name="Cros-Aarteil S."/>
            <person name="Calhoun S."/>
            <person name="Haridas S."/>
            <person name="Kuo A."/>
            <person name="Mondo S."/>
            <person name="Pangilinan J."/>
            <person name="Riley R."/>
            <person name="LaButti K."/>
            <person name="Andreopoulos B."/>
            <person name="Lipzen A."/>
            <person name="Chen C."/>
            <person name="Yanf M."/>
            <person name="Daum C."/>
            <person name="Ng V."/>
            <person name="Clum A."/>
            <person name="Steindorff A."/>
            <person name="Ohm R."/>
            <person name="Martin F."/>
            <person name="Silar P."/>
            <person name="Natvig D."/>
            <person name="Lalanne C."/>
            <person name="Gautier V."/>
            <person name="Ament-velasquez S.L."/>
            <person name="Kruys A."/>
            <person name="Hutchinson M.I."/>
            <person name="Powell A.J."/>
            <person name="Barry K."/>
            <person name="Miller A.N."/>
            <person name="Grigoriev I.V."/>
            <person name="Debuchy R."/>
            <person name="Gladieux P."/>
            <person name="Thoren M.H."/>
            <person name="Johannesson H."/>
        </authorList>
    </citation>
    <scope>NUCLEOTIDE SEQUENCE</scope>
    <source>
        <strain evidence="1">SMH3391-2</strain>
    </source>
</reference>
<name>A0AA40BVW4_9PEZI</name>
<keyword evidence="2" id="KW-1185">Reference proteome</keyword>
<dbReference type="InterPro" id="IPR051678">
    <property type="entry name" value="AGP_Transferase"/>
</dbReference>
<dbReference type="SUPFAM" id="SSF56112">
    <property type="entry name" value="Protein kinase-like (PK-like)"/>
    <property type="match status" value="1"/>
</dbReference>
<organism evidence="1 2">
    <name type="scientific">Bombardia bombarda</name>
    <dbReference type="NCBI Taxonomy" id="252184"/>
    <lineage>
        <taxon>Eukaryota</taxon>
        <taxon>Fungi</taxon>
        <taxon>Dikarya</taxon>
        <taxon>Ascomycota</taxon>
        <taxon>Pezizomycotina</taxon>
        <taxon>Sordariomycetes</taxon>
        <taxon>Sordariomycetidae</taxon>
        <taxon>Sordariales</taxon>
        <taxon>Lasiosphaeriaceae</taxon>
        <taxon>Bombardia</taxon>
    </lineage>
</organism>
<dbReference type="AlphaFoldDB" id="A0AA40BVW4"/>
<dbReference type="PANTHER" id="PTHR21310">
    <property type="entry name" value="AMINOGLYCOSIDE PHOSPHOTRANSFERASE-RELATED-RELATED"/>
    <property type="match status" value="1"/>
</dbReference>